<organism evidence="2 3">
    <name type="scientific">Mus spicilegus</name>
    <name type="common">Mound-building mouse</name>
    <dbReference type="NCBI Taxonomy" id="10103"/>
    <lineage>
        <taxon>Eukaryota</taxon>
        <taxon>Metazoa</taxon>
        <taxon>Chordata</taxon>
        <taxon>Craniata</taxon>
        <taxon>Vertebrata</taxon>
        <taxon>Euteleostomi</taxon>
        <taxon>Mammalia</taxon>
        <taxon>Eutheria</taxon>
        <taxon>Euarchontoglires</taxon>
        <taxon>Glires</taxon>
        <taxon>Rodentia</taxon>
        <taxon>Myomorpha</taxon>
        <taxon>Muroidea</taxon>
        <taxon>Muridae</taxon>
        <taxon>Murinae</taxon>
        <taxon>Mus</taxon>
        <taxon>Mus</taxon>
    </lineage>
</organism>
<dbReference type="AlphaFoldDB" id="A0A8C6HKZ4"/>
<proteinExistence type="predicted"/>
<reference evidence="2" key="1">
    <citation type="submission" date="2025-08" db="UniProtKB">
        <authorList>
            <consortium name="Ensembl"/>
        </authorList>
    </citation>
    <scope>IDENTIFICATION</scope>
</reference>
<dbReference type="Ensembl" id="ENSMSIT00000029713.1">
    <property type="protein sequence ID" value="ENSMSIP00000023564.1"/>
    <property type="gene ID" value="ENSMSIG00000019973.1"/>
</dbReference>
<protein>
    <submittedName>
        <fullName evidence="2">Uncharacterized protein</fullName>
    </submittedName>
</protein>
<evidence type="ECO:0000313" key="3">
    <source>
        <dbReference type="Proteomes" id="UP000694415"/>
    </source>
</evidence>
<feature type="region of interest" description="Disordered" evidence="1">
    <location>
        <begin position="1"/>
        <end position="27"/>
    </location>
</feature>
<sequence>MNFPTPRNPQGLFTPLRSRNGTQSGALSSVCSIGSECRPHAALRGNDETIGSKTILNDPSQRELVGKSHFMEECALGLL</sequence>
<evidence type="ECO:0000256" key="1">
    <source>
        <dbReference type="SAM" id="MobiDB-lite"/>
    </source>
</evidence>
<accession>A0A8C6HKZ4</accession>
<name>A0A8C6HKZ4_MUSSI</name>
<keyword evidence="3" id="KW-1185">Reference proteome</keyword>
<evidence type="ECO:0000313" key="2">
    <source>
        <dbReference type="Ensembl" id="ENSMSIP00000023564.1"/>
    </source>
</evidence>
<reference evidence="2" key="2">
    <citation type="submission" date="2025-09" db="UniProtKB">
        <authorList>
            <consortium name="Ensembl"/>
        </authorList>
    </citation>
    <scope>IDENTIFICATION</scope>
</reference>
<feature type="compositionally biased region" description="Polar residues" evidence="1">
    <location>
        <begin position="17"/>
        <end position="27"/>
    </location>
</feature>
<dbReference type="Proteomes" id="UP000694415">
    <property type="component" value="Unplaced"/>
</dbReference>